<dbReference type="InterPro" id="IPR013185">
    <property type="entry name" value="Transl_elong_KOW-like"/>
</dbReference>
<evidence type="ECO:0000259" key="10">
    <source>
        <dbReference type="SMART" id="SM00841"/>
    </source>
</evidence>
<evidence type="ECO:0000256" key="2">
    <source>
        <dbReference type="ARBA" id="ARBA00004815"/>
    </source>
</evidence>
<dbReference type="SUPFAM" id="SSF50249">
    <property type="entry name" value="Nucleic acid-binding proteins"/>
    <property type="match status" value="2"/>
</dbReference>
<dbReference type="Pfam" id="PF09285">
    <property type="entry name" value="Elong-fact-P_C"/>
    <property type="match status" value="1"/>
</dbReference>
<evidence type="ECO:0000256" key="5">
    <source>
        <dbReference type="ARBA" id="ARBA00022768"/>
    </source>
</evidence>
<sequence length="185" mass="20890">MKTAQELRAGNVFMVGNDPMVVLKTEYVKSGRNASVVKMKMKNLLTDSPSETVYRADDKFDVIQLDRKEVSYSYFADPLYVFMDAEYNQYEIEADCMSDALNYLEDGMPCEAVFYNNKAISVDLPSSVVREVVYTEPAVKGDTSGKVMKPARLATGFELPVPAFVEIGDKIDIDTRSNEYRSRVR</sequence>
<keyword evidence="5 7" id="KW-0251">Elongation factor</keyword>
<dbReference type="InterPro" id="IPR001059">
    <property type="entry name" value="Transl_elong_P/YeiP_cen"/>
</dbReference>
<evidence type="ECO:0000256" key="4">
    <source>
        <dbReference type="ARBA" id="ARBA00022490"/>
    </source>
</evidence>
<dbReference type="HAMAP" id="MF_00141">
    <property type="entry name" value="EF_P"/>
    <property type="match status" value="1"/>
</dbReference>
<dbReference type="FunFam" id="2.40.50.140:FF:000004">
    <property type="entry name" value="Elongation factor P"/>
    <property type="match status" value="1"/>
</dbReference>
<comment type="caution">
    <text evidence="12">The sequence shown here is derived from an EMBL/GenBank/DDBJ whole genome shotgun (WGS) entry which is preliminary data.</text>
</comment>
<dbReference type="GO" id="GO:0043043">
    <property type="term" value="P:peptide biosynthetic process"/>
    <property type="evidence" value="ECO:0007669"/>
    <property type="project" value="InterPro"/>
</dbReference>
<dbReference type="PROSITE" id="PS01275">
    <property type="entry name" value="EFP"/>
    <property type="match status" value="1"/>
</dbReference>
<dbReference type="GO" id="GO:0005829">
    <property type="term" value="C:cytosol"/>
    <property type="evidence" value="ECO:0007669"/>
    <property type="project" value="UniProtKB-ARBA"/>
</dbReference>
<dbReference type="AlphaFoldDB" id="A0A011PYQ8"/>
<evidence type="ECO:0000256" key="9">
    <source>
        <dbReference type="RuleBase" id="RU004389"/>
    </source>
</evidence>
<evidence type="ECO:0000256" key="3">
    <source>
        <dbReference type="ARBA" id="ARBA00009479"/>
    </source>
</evidence>
<dbReference type="CDD" id="cd05794">
    <property type="entry name" value="S1_EF-P_repeat_2"/>
    <property type="match status" value="1"/>
</dbReference>
<dbReference type="Pfam" id="PF08207">
    <property type="entry name" value="EFP_N"/>
    <property type="match status" value="1"/>
</dbReference>
<dbReference type="SMART" id="SM00841">
    <property type="entry name" value="Elong-fact-P_C"/>
    <property type="match status" value="1"/>
</dbReference>
<dbReference type="EMBL" id="JEMX01000013">
    <property type="protein sequence ID" value="EXI82117.1"/>
    <property type="molecule type" value="Genomic_DNA"/>
</dbReference>
<accession>A0A011PYQ8</accession>
<evidence type="ECO:0000256" key="6">
    <source>
        <dbReference type="ARBA" id="ARBA00022917"/>
    </source>
</evidence>
<gene>
    <name evidence="7 12" type="primary">efp</name>
    <name evidence="12" type="ORF">AW10_00802</name>
</gene>
<keyword evidence="4 7" id="KW-0963">Cytoplasm</keyword>
<keyword evidence="6 7" id="KW-0648">Protein biosynthesis</keyword>
<dbReference type="GO" id="GO:0003746">
    <property type="term" value="F:translation elongation factor activity"/>
    <property type="evidence" value="ECO:0007669"/>
    <property type="project" value="UniProtKB-UniRule"/>
</dbReference>
<evidence type="ECO:0000259" key="11">
    <source>
        <dbReference type="SMART" id="SM01185"/>
    </source>
</evidence>
<evidence type="ECO:0000313" key="12">
    <source>
        <dbReference type="EMBL" id="EXI82117.1"/>
    </source>
</evidence>
<name>A0A011PYQ8_9PROT</name>
<dbReference type="FunFam" id="2.30.30.30:FF:000003">
    <property type="entry name" value="Elongation factor P"/>
    <property type="match status" value="1"/>
</dbReference>
<dbReference type="PANTHER" id="PTHR30053">
    <property type="entry name" value="ELONGATION FACTOR P"/>
    <property type="match status" value="1"/>
</dbReference>
<evidence type="ECO:0000313" key="13">
    <source>
        <dbReference type="Proteomes" id="UP000021816"/>
    </source>
</evidence>
<dbReference type="InterPro" id="IPR013852">
    <property type="entry name" value="Transl_elong_P/YeiP_CS"/>
</dbReference>
<dbReference type="Gene3D" id="2.40.50.140">
    <property type="entry name" value="Nucleic acid-binding proteins"/>
    <property type="match status" value="2"/>
</dbReference>
<dbReference type="UniPathway" id="UPA00345"/>
<dbReference type="NCBIfam" id="NF001810">
    <property type="entry name" value="PRK00529.1"/>
    <property type="match status" value="1"/>
</dbReference>
<reference evidence="12 13" key="1">
    <citation type="submission" date="2014-02" db="EMBL/GenBank/DDBJ databases">
        <title>Expanding our view of genomic diversity in Candidatus Accumulibacter clades.</title>
        <authorList>
            <person name="Skennerton C.T."/>
            <person name="Barr J.J."/>
            <person name="Slater F.R."/>
            <person name="Bond P.L."/>
            <person name="Tyson G.W."/>
        </authorList>
    </citation>
    <scope>NUCLEOTIDE SEQUENCE [LARGE SCALE GENOMIC DNA]</scope>
    <source>
        <strain evidence="13">BA-92</strain>
    </source>
</reference>
<dbReference type="InterPro" id="IPR014722">
    <property type="entry name" value="Rib_uL2_dom2"/>
</dbReference>
<organism evidence="12 13">
    <name type="scientific">Candidatus Accumulibacter appositus</name>
    <dbReference type="NCBI Taxonomy" id="1454003"/>
    <lineage>
        <taxon>Bacteria</taxon>
        <taxon>Pseudomonadati</taxon>
        <taxon>Pseudomonadota</taxon>
        <taxon>Betaproteobacteria</taxon>
        <taxon>Candidatus Accumulibacter</taxon>
    </lineage>
</organism>
<dbReference type="CDD" id="cd04470">
    <property type="entry name" value="S1_EF-P_repeat_1"/>
    <property type="match status" value="1"/>
</dbReference>
<comment type="similarity">
    <text evidence="3 7 9">Belongs to the elongation factor P family.</text>
</comment>
<dbReference type="InterPro" id="IPR012340">
    <property type="entry name" value="NA-bd_OB-fold"/>
</dbReference>
<dbReference type="SMART" id="SM01185">
    <property type="entry name" value="EFP"/>
    <property type="match status" value="1"/>
</dbReference>
<dbReference type="Gene3D" id="2.30.30.30">
    <property type="match status" value="1"/>
</dbReference>
<evidence type="ECO:0000256" key="1">
    <source>
        <dbReference type="ARBA" id="ARBA00004496"/>
    </source>
</evidence>
<dbReference type="InterPro" id="IPR011768">
    <property type="entry name" value="Transl_elongation_fac_P"/>
</dbReference>
<proteinExistence type="inferred from homology"/>
<evidence type="ECO:0000256" key="8">
    <source>
        <dbReference type="NCBIfam" id="TIGR00038"/>
    </source>
</evidence>
<dbReference type="SUPFAM" id="SSF50104">
    <property type="entry name" value="Translation proteins SH3-like domain"/>
    <property type="match status" value="1"/>
</dbReference>
<dbReference type="InterPro" id="IPR020599">
    <property type="entry name" value="Transl_elong_fac_P/YeiP"/>
</dbReference>
<feature type="domain" description="Elongation factor P C-terminal" evidence="10">
    <location>
        <begin position="128"/>
        <end position="183"/>
    </location>
</feature>
<dbReference type="InterPro" id="IPR015365">
    <property type="entry name" value="Elong-fact-P_C"/>
</dbReference>
<dbReference type="FunFam" id="2.40.50.140:FF:000009">
    <property type="entry name" value="Elongation factor P"/>
    <property type="match status" value="1"/>
</dbReference>
<dbReference type="InterPro" id="IPR008991">
    <property type="entry name" value="Translation_prot_SH3-like_sf"/>
</dbReference>
<dbReference type="STRING" id="1454003.AW10_00802"/>
<dbReference type="PIRSF" id="PIRSF005901">
    <property type="entry name" value="EF-P"/>
    <property type="match status" value="1"/>
</dbReference>
<feature type="domain" description="Translation elongation factor P/YeiP central" evidence="11">
    <location>
        <begin position="67"/>
        <end position="120"/>
    </location>
</feature>
<dbReference type="PATRIC" id="fig|1454003.3.peg.823"/>
<dbReference type="Pfam" id="PF01132">
    <property type="entry name" value="EFP"/>
    <property type="match status" value="1"/>
</dbReference>
<comment type="pathway">
    <text evidence="2 7">Protein biosynthesis; polypeptide chain elongation.</text>
</comment>
<evidence type="ECO:0000256" key="7">
    <source>
        <dbReference type="HAMAP-Rule" id="MF_00141"/>
    </source>
</evidence>
<dbReference type="Proteomes" id="UP000021816">
    <property type="component" value="Unassembled WGS sequence"/>
</dbReference>
<protein>
    <recommendedName>
        <fullName evidence="7 8">Elongation factor P</fullName>
        <shortName evidence="7">EF-P</shortName>
    </recommendedName>
</protein>
<dbReference type="PANTHER" id="PTHR30053:SF12">
    <property type="entry name" value="ELONGATION FACTOR P (EF-P) FAMILY PROTEIN"/>
    <property type="match status" value="1"/>
</dbReference>
<comment type="subcellular location">
    <subcellularLocation>
        <location evidence="1 7">Cytoplasm</location>
    </subcellularLocation>
</comment>
<dbReference type="NCBIfam" id="TIGR00038">
    <property type="entry name" value="efp"/>
    <property type="match status" value="1"/>
</dbReference>
<comment type="function">
    <text evidence="7">Involved in peptide bond synthesis. Stimulates efficient translation and peptide-bond synthesis on native or reconstituted 70S ribosomes in vitro. Probably functions indirectly by altering the affinity of the ribosome for aminoacyl-tRNA, thus increasing their reactivity as acceptors for peptidyl transferase.</text>
</comment>